<protein>
    <submittedName>
        <fullName evidence="1">Uncharacterized protein</fullName>
    </submittedName>
</protein>
<dbReference type="OrthoDB" id="5820972at2759"/>
<dbReference type="PANTHER" id="PTHR46068:SF1">
    <property type="entry name" value="TRANSPOSASE IS30-LIKE HTH DOMAIN-CONTAINING PROTEIN"/>
    <property type="match status" value="1"/>
</dbReference>
<reference evidence="2" key="1">
    <citation type="journal article" date="2015" name="Nat. Genet.">
        <title>The genome and transcriptome of the zoonotic hookworm Ancylostoma ceylanicum identify infection-specific gene families.</title>
        <authorList>
            <person name="Schwarz E.M."/>
            <person name="Hu Y."/>
            <person name="Antoshechkin I."/>
            <person name="Miller M.M."/>
            <person name="Sternberg P.W."/>
            <person name="Aroian R.V."/>
        </authorList>
    </citation>
    <scope>NUCLEOTIDE SEQUENCE</scope>
    <source>
        <strain evidence="2">HY135</strain>
    </source>
</reference>
<dbReference type="InterPro" id="IPR036397">
    <property type="entry name" value="RNaseH_sf"/>
</dbReference>
<dbReference type="AlphaFoldDB" id="A0A016T114"/>
<accession>A0A016T114</accession>
<comment type="caution">
    <text evidence="1">The sequence shown here is derived from an EMBL/GenBank/DDBJ whole genome shotgun (WGS) entry which is preliminary data.</text>
</comment>
<dbReference type="PANTHER" id="PTHR46068">
    <property type="entry name" value="PROTEIN CBG27172"/>
    <property type="match status" value="1"/>
</dbReference>
<dbReference type="Proteomes" id="UP000024635">
    <property type="component" value="Unassembled WGS sequence"/>
</dbReference>
<gene>
    <name evidence="1" type="primary">Acey_s0152.g2893</name>
    <name evidence="1" type="ORF">Y032_0152g2893</name>
</gene>
<sequence>MRGVIKKRIDRKDDLSSNQMAKQLNISRKSVQMTVKNELGLRSYRLLSGQILADQAKQNWKGKRKKLREFFKNHFQLLSPGLKNNCKRKTATRSLFPESLIVWGSTSATDKTFSIFFDKIVKINAKVYQEEILEKVVVPWKQKHPNFIIQQD</sequence>
<dbReference type="EMBL" id="JARK01001488">
    <property type="protein sequence ID" value="EYB96264.1"/>
    <property type="molecule type" value="Genomic_DNA"/>
</dbReference>
<name>A0A016T114_9BILA</name>
<evidence type="ECO:0000313" key="2">
    <source>
        <dbReference type="Proteomes" id="UP000024635"/>
    </source>
</evidence>
<keyword evidence="2" id="KW-1185">Reference proteome</keyword>
<dbReference type="GO" id="GO:0003676">
    <property type="term" value="F:nucleic acid binding"/>
    <property type="evidence" value="ECO:0007669"/>
    <property type="project" value="InterPro"/>
</dbReference>
<proteinExistence type="predicted"/>
<evidence type="ECO:0000313" key="1">
    <source>
        <dbReference type="EMBL" id="EYB96264.1"/>
    </source>
</evidence>
<organism evidence="1 2">
    <name type="scientific">Ancylostoma ceylanicum</name>
    <dbReference type="NCBI Taxonomy" id="53326"/>
    <lineage>
        <taxon>Eukaryota</taxon>
        <taxon>Metazoa</taxon>
        <taxon>Ecdysozoa</taxon>
        <taxon>Nematoda</taxon>
        <taxon>Chromadorea</taxon>
        <taxon>Rhabditida</taxon>
        <taxon>Rhabditina</taxon>
        <taxon>Rhabditomorpha</taxon>
        <taxon>Strongyloidea</taxon>
        <taxon>Ancylostomatidae</taxon>
        <taxon>Ancylostomatinae</taxon>
        <taxon>Ancylostoma</taxon>
    </lineage>
</organism>
<dbReference type="Gene3D" id="3.30.420.10">
    <property type="entry name" value="Ribonuclease H-like superfamily/Ribonuclease H"/>
    <property type="match status" value="1"/>
</dbReference>